<proteinExistence type="predicted"/>
<comment type="caution">
    <text evidence="2">The sequence shown here is derived from an EMBL/GenBank/DDBJ whole genome shotgun (WGS) entry which is preliminary data.</text>
</comment>
<gene>
    <name evidence="2" type="ORF">ANCCAN_24525</name>
</gene>
<dbReference type="EMBL" id="JOJR01001811">
    <property type="protein sequence ID" value="RCN29716.1"/>
    <property type="molecule type" value="Genomic_DNA"/>
</dbReference>
<dbReference type="STRING" id="29170.A0A368FC36"/>
<feature type="transmembrane region" description="Helical" evidence="1">
    <location>
        <begin position="28"/>
        <end position="45"/>
    </location>
</feature>
<sequence length="91" mass="10221">MENTMNATIHIWIDVWECANKKNRRRDLLVTIAGLIPVTALFYASCYMQGGGQTRTLIRYSRMAPQGQRSRLLSYSASDNNISVYSVSGTS</sequence>
<keyword evidence="1" id="KW-0812">Transmembrane</keyword>
<protein>
    <submittedName>
        <fullName evidence="2">Uncharacterized protein</fullName>
    </submittedName>
</protein>
<organism evidence="2 3">
    <name type="scientific">Ancylostoma caninum</name>
    <name type="common">Dog hookworm</name>
    <dbReference type="NCBI Taxonomy" id="29170"/>
    <lineage>
        <taxon>Eukaryota</taxon>
        <taxon>Metazoa</taxon>
        <taxon>Ecdysozoa</taxon>
        <taxon>Nematoda</taxon>
        <taxon>Chromadorea</taxon>
        <taxon>Rhabditida</taxon>
        <taxon>Rhabditina</taxon>
        <taxon>Rhabditomorpha</taxon>
        <taxon>Strongyloidea</taxon>
        <taxon>Ancylostomatidae</taxon>
        <taxon>Ancylostomatinae</taxon>
        <taxon>Ancylostoma</taxon>
    </lineage>
</organism>
<evidence type="ECO:0000313" key="3">
    <source>
        <dbReference type="Proteomes" id="UP000252519"/>
    </source>
</evidence>
<name>A0A368FC36_ANCCA</name>
<evidence type="ECO:0000313" key="2">
    <source>
        <dbReference type="EMBL" id="RCN29716.1"/>
    </source>
</evidence>
<dbReference type="Pfam" id="PF09777">
    <property type="entry name" value="OSTMP1"/>
    <property type="match status" value="1"/>
</dbReference>
<accession>A0A368FC36</accession>
<keyword evidence="3" id="KW-1185">Reference proteome</keyword>
<dbReference type="InterPro" id="IPR019172">
    <property type="entry name" value="Osteopetrosis-assoc_TM_1"/>
</dbReference>
<evidence type="ECO:0000256" key="1">
    <source>
        <dbReference type="SAM" id="Phobius"/>
    </source>
</evidence>
<dbReference type="AlphaFoldDB" id="A0A368FC36"/>
<keyword evidence="1" id="KW-1133">Transmembrane helix</keyword>
<dbReference type="OrthoDB" id="8021850at2759"/>
<dbReference type="Proteomes" id="UP000252519">
    <property type="component" value="Unassembled WGS sequence"/>
</dbReference>
<reference evidence="2 3" key="1">
    <citation type="submission" date="2014-10" db="EMBL/GenBank/DDBJ databases">
        <title>Draft genome of the hookworm Ancylostoma caninum.</title>
        <authorList>
            <person name="Mitreva M."/>
        </authorList>
    </citation>
    <scope>NUCLEOTIDE SEQUENCE [LARGE SCALE GENOMIC DNA]</scope>
    <source>
        <strain evidence="2 3">Baltimore</strain>
    </source>
</reference>
<keyword evidence="1" id="KW-0472">Membrane</keyword>